<keyword evidence="8 12" id="KW-0460">Magnesium</keyword>
<evidence type="ECO:0000313" key="14">
    <source>
        <dbReference type="Proteomes" id="UP000035680"/>
    </source>
</evidence>
<evidence type="ECO:0000256" key="9">
    <source>
        <dbReference type="ARBA" id="ARBA00023235"/>
    </source>
</evidence>
<dbReference type="Gene3D" id="3.40.50.1000">
    <property type="entry name" value="HAD superfamily/HAD-like"/>
    <property type="match status" value="1"/>
</dbReference>
<dbReference type="STRING" id="75913.A0A0K0F615"/>
<feature type="binding site" evidence="12">
    <location>
        <position position="12"/>
    </location>
    <ligand>
        <name>Mg(2+)</name>
        <dbReference type="ChEBI" id="CHEBI:18420"/>
        <label>1</label>
    </ligand>
</feature>
<feature type="active site" description="Nucleophile" evidence="10">
    <location>
        <position position="12"/>
    </location>
</feature>
<dbReference type="Proteomes" id="UP000035680">
    <property type="component" value="Unassembled WGS sequence"/>
</dbReference>
<dbReference type="GO" id="GO:0006487">
    <property type="term" value="P:protein N-linked glycosylation"/>
    <property type="evidence" value="ECO:0007669"/>
    <property type="project" value="TreeGrafter"/>
</dbReference>
<evidence type="ECO:0000256" key="3">
    <source>
        <dbReference type="ARBA" id="ARBA00009736"/>
    </source>
</evidence>
<keyword evidence="9 13" id="KW-0413">Isomerase</keyword>
<feature type="binding site" evidence="12">
    <location>
        <position position="223"/>
    </location>
    <ligand>
        <name>Mg(2+)</name>
        <dbReference type="ChEBI" id="CHEBI:18420"/>
        <label>1</label>
    </ligand>
</feature>
<reference evidence="14" key="1">
    <citation type="submission" date="2014-07" db="EMBL/GenBank/DDBJ databases">
        <authorList>
            <person name="Martin A.A"/>
            <person name="De Silva N."/>
        </authorList>
    </citation>
    <scope>NUCLEOTIDE SEQUENCE</scope>
</reference>
<feature type="binding site" evidence="11">
    <location>
        <position position="144"/>
    </location>
    <ligand>
        <name>alpha-D-mannose 1-phosphate</name>
        <dbReference type="ChEBI" id="CHEBI:58409"/>
    </ligand>
</feature>
<dbReference type="NCBIfam" id="TIGR01484">
    <property type="entry name" value="HAD-SF-IIB"/>
    <property type="match status" value="1"/>
</dbReference>
<dbReference type="GO" id="GO:0005829">
    <property type="term" value="C:cytosol"/>
    <property type="evidence" value="ECO:0007669"/>
    <property type="project" value="TreeGrafter"/>
</dbReference>
<dbReference type="GO" id="GO:0046872">
    <property type="term" value="F:metal ion binding"/>
    <property type="evidence" value="ECO:0007669"/>
    <property type="project" value="UniProtKB-KW"/>
</dbReference>
<dbReference type="CDD" id="cd02585">
    <property type="entry name" value="HAD_PMM"/>
    <property type="match status" value="1"/>
</dbReference>
<name>A0A0K0F615_STRVS</name>
<sequence>MISKSKNLLLFDVDGTLTESRKKISDENKQFWIELSKTQTLGIVGGSDFGKICEQMDLSEEELCSTFSYVFAENGLDGRINGKEIPKQSIVKFLGDVKYQNLINYIFKLYSEIDIPKKRGNFVELRNGMVNVSPIGRSCTQEERDEFYLYDQEHNVRRQMVEKLKEKFSEYELDFVIGGQISIDIFPVGWDKRYCLNYVDGQFENIHFFGDKTMPGGNDYSIFNDSRTIGHTVITPEDTINQVKGIISKLK</sequence>
<dbReference type="InterPro" id="IPR006379">
    <property type="entry name" value="HAD-SF_hydro_IIB"/>
</dbReference>
<evidence type="ECO:0000256" key="5">
    <source>
        <dbReference type="ARBA" id="ARBA00012730"/>
    </source>
</evidence>
<dbReference type="AlphaFoldDB" id="A0A0K0F615"/>
<feature type="binding site" evidence="12">
    <location>
        <position position="14"/>
    </location>
    <ligand>
        <name>Mg(2+)</name>
        <dbReference type="ChEBI" id="CHEBI:18420"/>
        <label>1</label>
    </ligand>
</feature>
<feature type="binding site" evidence="12">
    <location>
        <position position="211"/>
    </location>
    <ligand>
        <name>Mg(2+)</name>
        <dbReference type="ChEBI" id="CHEBI:18420"/>
        <label>1</label>
    </ligand>
</feature>
<dbReference type="PANTHER" id="PTHR10466:SF0">
    <property type="entry name" value="PHOSPHOMANNOMUTASE"/>
    <property type="match status" value="1"/>
</dbReference>
<dbReference type="InterPro" id="IPR005002">
    <property type="entry name" value="PMM"/>
</dbReference>
<comment type="function">
    <text evidence="13">Involved in the synthesis of the GDP-mannose and dolichol-phosphate-mannose required for a number of critical mannosyl transfer reactions.</text>
</comment>
<feature type="binding site" evidence="11">
    <location>
        <position position="21"/>
    </location>
    <ligand>
        <name>alpha-D-mannose 1-phosphate</name>
        <dbReference type="ChEBI" id="CHEBI:58409"/>
    </ligand>
</feature>
<dbReference type="WBParaSite" id="SVE_0425800.1">
    <property type="protein sequence ID" value="SVE_0425800.1"/>
    <property type="gene ID" value="SVE_0425800"/>
</dbReference>
<comment type="catalytic activity">
    <reaction evidence="13">
        <text>alpha-D-mannose 1-phosphate = D-mannose 6-phosphate</text>
        <dbReference type="Rhea" id="RHEA:11140"/>
        <dbReference type="ChEBI" id="CHEBI:58409"/>
        <dbReference type="ChEBI" id="CHEBI:58735"/>
        <dbReference type="EC" id="5.4.2.8"/>
    </reaction>
</comment>
<reference evidence="15" key="2">
    <citation type="submission" date="2015-08" db="UniProtKB">
        <authorList>
            <consortium name="WormBaseParasite"/>
        </authorList>
    </citation>
    <scope>IDENTIFICATION</scope>
</reference>
<dbReference type="SFLD" id="SFLDG01143">
    <property type="entry name" value="C2.B.3:_Phosphomannomutase_Lik"/>
    <property type="match status" value="1"/>
</dbReference>
<protein>
    <recommendedName>
        <fullName evidence="5 13">Phosphomannomutase</fullName>
        <ecNumber evidence="5 13">5.4.2.8</ecNumber>
    </recommendedName>
</protein>
<proteinExistence type="inferred from homology"/>
<evidence type="ECO:0000256" key="11">
    <source>
        <dbReference type="PIRSR" id="PIRSR605002-2"/>
    </source>
</evidence>
<feature type="binding site" evidence="11">
    <location>
        <position position="182"/>
    </location>
    <ligand>
        <name>alpha-D-mannose 1-phosphate</name>
        <dbReference type="ChEBI" id="CHEBI:58409"/>
    </ligand>
</feature>
<dbReference type="SFLD" id="SFLDS00003">
    <property type="entry name" value="Haloacid_Dehalogenase"/>
    <property type="match status" value="1"/>
</dbReference>
<dbReference type="InterPro" id="IPR036412">
    <property type="entry name" value="HAD-like_sf"/>
</dbReference>
<evidence type="ECO:0000256" key="13">
    <source>
        <dbReference type="RuleBase" id="RU361118"/>
    </source>
</evidence>
<evidence type="ECO:0000256" key="4">
    <source>
        <dbReference type="ARBA" id="ARBA00011738"/>
    </source>
</evidence>
<keyword evidence="6 13" id="KW-0963">Cytoplasm</keyword>
<evidence type="ECO:0000256" key="8">
    <source>
        <dbReference type="ARBA" id="ARBA00022842"/>
    </source>
</evidence>
<dbReference type="UniPathway" id="UPA00126">
    <property type="reaction ID" value="UER00424"/>
</dbReference>
<dbReference type="Gene3D" id="3.30.1240.20">
    <property type="match status" value="1"/>
</dbReference>
<dbReference type="InterPro" id="IPR023214">
    <property type="entry name" value="HAD_sf"/>
</dbReference>
<accession>A0A0K0F615</accession>
<keyword evidence="7 12" id="KW-0479">Metal-binding</keyword>
<keyword evidence="14" id="KW-1185">Reference proteome</keyword>
<feature type="binding site" evidence="11">
    <location>
        <position position="126"/>
    </location>
    <ligand>
        <name>alpha-D-mannose 1-phosphate</name>
        <dbReference type="ChEBI" id="CHEBI:58409"/>
    </ligand>
</feature>
<dbReference type="Pfam" id="PF03332">
    <property type="entry name" value="PMM"/>
    <property type="match status" value="1"/>
</dbReference>
<dbReference type="EC" id="5.4.2.8" evidence="5 13"/>
<evidence type="ECO:0000256" key="12">
    <source>
        <dbReference type="PIRSR" id="PIRSR605002-3"/>
    </source>
</evidence>
<dbReference type="SFLD" id="SFLDG01140">
    <property type="entry name" value="C2.B:_Phosphomannomutase_and_P"/>
    <property type="match status" value="1"/>
</dbReference>
<feature type="binding site" evidence="11">
    <location>
        <position position="184"/>
    </location>
    <ligand>
        <name>alpha-D-mannose 1-phosphate</name>
        <dbReference type="ChEBI" id="CHEBI:58409"/>
    </ligand>
</feature>
<dbReference type="GO" id="GO:0006013">
    <property type="term" value="P:mannose metabolic process"/>
    <property type="evidence" value="ECO:0007669"/>
    <property type="project" value="TreeGrafter"/>
</dbReference>
<feature type="binding site" evidence="12">
    <location>
        <position position="228"/>
    </location>
    <ligand>
        <name>Mg(2+)</name>
        <dbReference type="ChEBI" id="CHEBI:18420"/>
        <label>1</label>
    </ligand>
</feature>
<evidence type="ECO:0000256" key="6">
    <source>
        <dbReference type="ARBA" id="ARBA00022490"/>
    </source>
</evidence>
<comment type="similarity">
    <text evidence="3 13">Belongs to the eukaryotic PMM family.</text>
</comment>
<comment type="subcellular location">
    <subcellularLocation>
        <location evidence="1 13">Cytoplasm</location>
    </subcellularLocation>
</comment>
<dbReference type="GO" id="GO:0009298">
    <property type="term" value="P:GDP-mannose biosynthetic process"/>
    <property type="evidence" value="ECO:0007669"/>
    <property type="project" value="UniProtKB-UniPathway"/>
</dbReference>
<evidence type="ECO:0000256" key="7">
    <source>
        <dbReference type="ARBA" id="ARBA00022723"/>
    </source>
</evidence>
<dbReference type="SUPFAM" id="SSF56784">
    <property type="entry name" value="HAD-like"/>
    <property type="match status" value="1"/>
</dbReference>
<evidence type="ECO:0000256" key="2">
    <source>
        <dbReference type="ARBA" id="ARBA00004699"/>
    </source>
</evidence>
<comment type="cofactor">
    <cofactor evidence="12">
        <name>Mg(2+)</name>
        <dbReference type="ChEBI" id="CHEBI:18420"/>
    </cofactor>
</comment>
<dbReference type="PANTHER" id="PTHR10466">
    <property type="entry name" value="PHOSPHOMANNOMUTASE"/>
    <property type="match status" value="1"/>
</dbReference>
<evidence type="ECO:0000256" key="1">
    <source>
        <dbReference type="ARBA" id="ARBA00004496"/>
    </source>
</evidence>
<feature type="binding site" evidence="11">
    <location>
        <position position="137"/>
    </location>
    <ligand>
        <name>alpha-D-mannose 1-phosphate</name>
        <dbReference type="ChEBI" id="CHEBI:58409"/>
    </ligand>
</feature>
<dbReference type="FunFam" id="3.30.1240.20:FF:000001">
    <property type="entry name" value="Phosphomannomutase"/>
    <property type="match status" value="1"/>
</dbReference>
<comment type="pathway">
    <text evidence="2 13">Nucleotide-sugar biosynthesis; GDP-alpha-D-mannose biosynthesis; alpha-D-mannose 1-phosphate from D-fructose 6-phosphate: step 2/2.</text>
</comment>
<organism evidence="14 15">
    <name type="scientific">Strongyloides venezuelensis</name>
    <name type="common">Threadworm</name>
    <dbReference type="NCBI Taxonomy" id="75913"/>
    <lineage>
        <taxon>Eukaryota</taxon>
        <taxon>Metazoa</taxon>
        <taxon>Ecdysozoa</taxon>
        <taxon>Nematoda</taxon>
        <taxon>Chromadorea</taxon>
        <taxon>Rhabditida</taxon>
        <taxon>Tylenchina</taxon>
        <taxon>Panagrolaimomorpha</taxon>
        <taxon>Strongyloidoidea</taxon>
        <taxon>Strongyloididae</taxon>
        <taxon>Strongyloides</taxon>
    </lineage>
</organism>
<dbReference type="SFLD" id="SFLDF00445">
    <property type="entry name" value="alpha-phosphomannomutase"/>
    <property type="match status" value="1"/>
</dbReference>
<dbReference type="GO" id="GO:0004615">
    <property type="term" value="F:phosphomannomutase activity"/>
    <property type="evidence" value="ECO:0007669"/>
    <property type="project" value="UniProtKB-EC"/>
</dbReference>
<comment type="subunit">
    <text evidence="4 13">Homodimer.</text>
</comment>
<dbReference type="InterPro" id="IPR043169">
    <property type="entry name" value="PMM_cap"/>
</dbReference>
<feature type="binding site" evidence="12">
    <location>
        <position position="225"/>
    </location>
    <ligand>
        <name>Mg(2+)</name>
        <dbReference type="ChEBI" id="CHEBI:18420"/>
        <label>1</label>
    </ligand>
</feature>
<evidence type="ECO:0000256" key="10">
    <source>
        <dbReference type="PIRSR" id="PIRSR605002-1"/>
    </source>
</evidence>
<feature type="active site" description="Proton donor/acceptor" evidence="10">
    <location>
        <position position="14"/>
    </location>
</feature>
<evidence type="ECO:0000313" key="15">
    <source>
        <dbReference type="WBParaSite" id="SVE_0425800.1"/>
    </source>
</evidence>